<dbReference type="PANTHER" id="PTHR12411">
    <property type="entry name" value="CYSTEINE PROTEASE FAMILY C1-RELATED"/>
    <property type="match status" value="1"/>
</dbReference>
<dbReference type="InterPro" id="IPR000169">
    <property type="entry name" value="Pept_cys_AS"/>
</dbReference>
<dbReference type="FunFam" id="3.90.70.10:FF:000023">
    <property type="entry name" value="Senescence-specific cysteine protease SAG39"/>
    <property type="match status" value="1"/>
</dbReference>
<evidence type="ECO:0000256" key="6">
    <source>
        <dbReference type="ARBA" id="ARBA00023157"/>
    </source>
</evidence>
<evidence type="ECO:0000313" key="12">
    <source>
        <dbReference type="EMBL" id="EXB82470.1"/>
    </source>
</evidence>
<keyword evidence="4" id="KW-0378">Hydrolase</keyword>
<accession>W9RKI3</accession>
<keyword evidence="13" id="KW-1185">Reference proteome</keyword>
<evidence type="ECO:0000256" key="8">
    <source>
        <dbReference type="ARBA" id="ARBA00069575"/>
    </source>
</evidence>
<dbReference type="InterPro" id="IPR038765">
    <property type="entry name" value="Papain-like_cys_pep_sf"/>
</dbReference>
<evidence type="ECO:0000256" key="1">
    <source>
        <dbReference type="ARBA" id="ARBA00008455"/>
    </source>
</evidence>
<dbReference type="Gene3D" id="3.90.70.10">
    <property type="entry name" value="Cysteine proteinases"/>
    <property type="match status" value="1"/>
</dbReference>
<dbReference type="InterPro" id="IPR039417">
    <property type="entry name" value="Peptidase_C1A_papain-like"/>
</dbReference>
<organism evidence="12 13">
    <name type="scientific">Morus notabilis</name>
    <dbReference type="NCBI Taxonomy" id="981085"/>
    <lineage>
        <taxon>Eukaryota</taxon>
        <taxon>Viridiplantae</taxon>
        <taxon>Streptophyta</taxon>
        <taxon>Embryophyta</taxon>
        <taxon>Tracheophyta</taxon>
        <taxon>Spermatophyta</taxon>
        <taxon>Magnoliopsida</taxon>
        <taxon>eudicotyledons</taxon>
        <taxon>Gunneridae</taxon>
        <taxon>Pentapetalae</taxon>
        <taxon>rosids</taxon>
        <taxon>fabids</taxon>
        <taxon>Rosales</taxon>
        <taxon>Moraceae</taxon>
        <taxon>Moreae</taxon>
        <taxon>Morus</taxon>
    </lineage>
</organism>
<dbReference type="SMART" id="SM00645">
    <property type="entry name" value="Pept_C1"/>
    <property type="match status" value="1"/>
</dbReference>
<feature type="domain" description="Cathepsin propeptide inhibitor" evidence="11">
    <location>
        <begin position="40"/>
        <end position="95"/>
    </location>
</feature>
<dbReference type="InterPro" id="IPR000668">
    <property type="entry name" value="Peptidase_C1A_C"/>
</dbReference>
<keyword evidence="2" id="KW-0645">Protease</keyword>
<dbReference type="PRINTS" id="PR00705">
    <property type="entry name" value="PAPAIN"/>
</dbReference>
<evidence type="ECO:0000256" key="5">
    <source>
        <dbReference type="ARBA" id="ARBA00022807"/>
    </source>
</evidence>
<dbReference type="eggNOG" id="KOG1543">
    <property type="taxonomic scope" value="Eukaryota"/>
</dbReference>
<keyword evidence="3 9" id="KW-0732">Signal</keyword>
<dbReference type="AlphaFoldDB" id="W9RKI3"/>
<name>W9RKI3_9ROSA</name>
<evidence type="ECO:0000313" key="13">
    <source>
        <dbReference type="Proteomes" id="UP000030645"/>
    </source>
</evidence>
<dbReference type="InterPro" id="IPR025660">
    <property type="entry name" value="Pept_his_AS"/>
</dbReference>
<dbReference type="InterPro" id="IPR025661">
    <property type="entry name" value="Pept_asp_AS"/>
</dbReference>
<feature type="signal peptide" evidence="9">
    <location>
        <begin position="1"/>
        <end position="22"/>
    </location>
</feature>
<dbReference type="InterPro" id="IPR013128">
    <property type="entry name" value="Peptidase_C1A"/>
</dbReference>
<dbReference type="Proteomes" id="UP000030645">
    <property type="component" value="Unassembled WGS sequence"/>
</dbReference>
<comment type="similarity">
    <text evidence="1">Belongs to the peptidase C1 family.</text>
</comment>
<evidence type="ECO:0000256" key="7">
    <source>
        <dbReference type="ARBA" id="ARBA00023180"/>
    </source>
</evidence>
<evidence type="ECO:0000259" key="11">
    <source>
        <dbReference type="SMART" id="SM00848"/>
    </source>
</evidence>
<dbReference type="EMBL" id="KE344869">
    <property type="protein sequence ID" value="EXB82470.1"/>
    <property type="molecule type" value="Genomic_DNA"/>
</dbReference>
<keyword evidence="6" id="KW-1015">Disulfide bond</keyword>
<gene>
    <name evidence="12" type="ORF">L484_027645</name>
</gene>
<dbReference type="Pfam" id="PF00112">
    <property type="entry name" value="Peptidase_C1"/>
    <property type="match status" value="1"/>
</dbReference>
<proteinExistence type="inferred from homology"/>
<dbReference type="PROSITE" id="PS00639">
    <property type="entry name" value="THIOL_PROTEASE_HIS"/>
    <property type="match status" value="1"/>
</dbReference>
<dbReference type="STRING" id="981085.W9RKI3"/>
<dbReference type="GO" id="GO:0006508">
    <property type="term" value="P:proteolysis"/>
    <property type="evidence" value="ECO:0007669"/>
    <property type="project" value="UniProtKB-KW"/>
</dbReference>
<keyword evidence="7" id="KW-0325">Glycoprotein</keyword>
<dbReference type="GO" id="GO:0008234">
    <property type="term" value="F:cysteine-type peptidase activity"/>
    <property type="evidence" value="ECO:0007669"/>
    <property type="project" value="UniProtKB-KW"/>
</dbReference>
<evidence type="ECO:0000256" key="3">
    <source>
        <dbReference type="ARBA" id="ARBA00022729"/>
    </source>
</evidence>
<evidence type="ECO:0000259" key="10">
    <source>
        <dbReference type="SMART" id="SM00645"/>
    </source>
</evidence>
<evidence type="ECO:0000256" key="9">
    <source>
        <dbReference type="SAM" id="SignalP"/>
    </source>
</evidence>
<dbReference type="PROSITE" id="PS00640">
    <property type="entry name" value="THIOL_PROTEASE_ASN"/>
    <property type="match status" value="1"/>
</dbReference>
<evidence type="ECO:0000256" key="4">
    <source>
        <dbReference type="ARBA" id="ARBA00022801"/>
    </source>
</evidence>
<dbReference type="Pfam" id="PF08246">
    <property type="entry name" value="Inhibitor_I29"/>
    <property type="match status" value="1"/>
</dbReference>
<protein>
    <recommendedName>
        <fullName evidence="8">Vignain</fullName>
    </recommendedName>
</protein>
<keyword evidence="5" id="KW-0788">Thiol protease</keyword>
<dbReference type="PROSITE" id="PS00139">
    <property type="entry name" value="THIOL_PROTEASE_CYS"/>
    <property type="match status" value="1"/>
</dbReference>
<dbReference type="InterPro" id="IPR013201">
    <property type="entry name" value="Prot_inhib_I29"/>
</dbReference>
<evidence type="ECO:0000256" key="2">
    <source>
        <dbReference type="ARBA" id="ARBA00022670"/>
    </source>
</evidence>
<dbReference type="SMART" id="SM00848">
    <property type="entry name" value="Inhibitor_I29"/>
    <property type="match status" value="1"/>
</dbReference>
<dbReference type="CDD" id="cd02248">
    <property type="entry name" value="Peptidase_C1A"/>
    <property type="match status" value="1"/>
</dbReference>
<reference evidence="13" key="1">
    <citation type="submission" date="2013-01" db="EMBL/GenBank/DDBJ databases">
        <title>Draft Genome Sequence of a Mulberry Tree, Morus notabilis C.K. Schneid.</title>
        <authorList>
            <person name="He N."/>
            <person name="Zhao S."/>
        </authorList>
    </citation>
    <scope>NUCLEOTIDE SEQUENCE</scope>
</reference>
<dbReference type="SUPFAM" id="SSF54001">
    <property type="entry name" value="Cysteine proteinases"/>
    <property type="match status" value="1"/>
</dbReference>
<feature type="chain" id="PRO_5018775717" description="Vignain" evidence="9">
    <location>
        <begin position="23"/>
        <end position="403"/>
    </location>
</feature>
<feature type="domain" description="Peptidase C1A papain C-terminal" evidence="10">
    <location>
        <begin position="127"/>
        <end position="343"/>
    </location>
</feature>
<sequence length="403" mass="45151">MELGKFFLAALSLVLLLGLAQSFEFHEEDLASEERLWDLYERWRSQHTVSRDLKEKHQRFNVFKANAKHVHKVNQMNKPYKLRLNKFADMTNHEFVRSYAGSKVSHYRMFRGEKPATDFSHGKTEDLPTSVDWRKKGAVTGIKDQGNCGSCWAFSAVVAVEGVNQIKTKELMPLSEQELVDCNSKNNGCDGGLMQDAFEFIKQHGGITTEKNYPYQARDGTCDSSRVTNAPLVVIDGYEMVPENDENALMKAVANQPVSVSIDAGGKDFQFYSEGVYTGSCGTELNHGVAIVGYGATLDGTKYWLVKNSWGTEWGERGYLRIQRGVEAEEGLCGIAMEASYPVKSSANPKMASSSKDELQQSLITEKQSPVTGVDRRLLELITEVVYRPPVAGASRRFQPWWT</sequence>